<dbReference type="PANTHER" id="PTHR13814:SF16">
    <property type="entry name" value="CYSTATIN"/>
    <property type="match status" value="1"/>
</dbReference>
<feature type="region of interest" description="Disordered" evidence="4">
    <location>
        <begin position="252"/>
        <end position="309"/>
    </location>
</feature>
<dbReference type="PANTHER" id="PTHR13814">
    <property type="entry name" value="FETUIN"/>
    <property type="match status" value="1"/>
</dbReference>
<dbReference type="Ensembl" id="ENSCSET00000030918.1">
    <property type="protein sequence ID" value="ENSCSEP00000030513.1"/>
    <property type="gene ID" value="ENSCSEG00000019545.1"/>
</dbReference>
<dbReference type="Gene3D" id="3.10.450.10">
    <property type="match status" value="2"/>
</dbReference>
<dbReference type="SUPFAM" id="SSF54403">
    <property type="entry name" value="Cystatin/monellin"/>
    <property type="match status" value="2"/>
</dbReference>
<evidence type="ECO:0000256" key="2">
    <source>
        <dbReference type="ARBA" id="ARBA00023157"/>
    </source>
</evidence>
<dbReference type="InterPro" id="IPR000010">
    <property type="entry name" value="Cystatin_dom"/>
</dbReference>
<keyword evidence="3" id="KW-0325">Glycoprotein</keyword>
<reference evidence="7" key="2">
    <citation type="submission" date="2025-08" db="UniProtKB">
        <authorList>
            <consortium name="Ensembl"/>
        </authorList>
    </citation>
    <scope>IDENTIFICATION</scope>
</reference>
<dbReference type="Proteomes" id="UP000265120">
    <property type="component" value="Chromosome 2"/>
</dbReference>
<evidence type="ECO:0000256" key="5">
    <source>
        <dbReference type="SAM" id="SignalP"/>
    </source>
</evidence>
<dbReference type="GO" id="GO:0004869">
    <property type="term" value="F:cysteine-type endopeptidase inhibitor activity"/>
    <property type="evidence" value="ECO:0007669"/>
    <property type="project" value="InterPro"/>
</dbReference>
<dbReference type="Pfam" id="PF00666">
    <property type="entry name" value="Cathelicidins"/>
    <property type="match status" value="1"/>
</dbReference>
<feature type="signal peptide" evidence="5">
    <location>
        <begin position="1"/>
        <end position="19"/>
    </location>
</feature>
<reference evidence="7" key="3">
    <citation type="submission" date="2025-09" db="UniProtKB">
        <authorList>
            <consortium name="Ensembl"/>
        </authorList>
    </citation>
    <scope>IDENTIFICATION</scope>
</reference>
<dbReference type="SMART" id="SM00043">
    <property type="entry name" value="CY"/>
    <property type="match status" value="2"/>
</dbReference>
<dbReference type="InterPro" id="IPR046350">
    <property type="entry name" value="Cystatin_sf"/>
</dbReference>
<protein>
    <submittedName>
        <fullName evidence="7">Alpha-2-HS-glycoprotein</fullName>
    </submittedName>
</protein>
<evidence type="ECO:0000259" key="6">
    <source>
        <dbReference type="SMART" id="SM00043"/>
    </source>
</evidence>
<reference evidence="7 8" key="1">
    <citation type="journal article" date="2014" name="Nat. Genet.">
        <title>Whole-genome sequence of a flatfish provides insights into ZW sex chromosome evolution and adaptation to a benthic lifestyle.</title>
        <authorList>
            <person name="Chen S."/>
            <person name="Zhang G."/>
            <person name="Shao C."/>
            <person name="Huang Q."/>
            <person name="Liu G."/>
            <person name="Zhang P."/>
            <person name="Song W."/>
            <person name="An N."/>
            <person name="Chalopin D."/>
            <person name="Volff J.N."/>
            <person name="Hong Y."/>
            <person name="Li Q."/>
            <person name="Sha Z."/>
            <person name="Zhou H."/>
            <person name="Xie M."/>
            <person name="Yu Q."/>
            <person name="Liu Y."/>
            <person name="Xiang H."/>
            <person name="Wang N."/>
            <person name="Wu K."/>
            <person name="Yang C."/>
            <person name="Zhou Q."/>
            <person name="Liao X."/>
            <person name="Yang L."/>
            <person name="Hu Q."/>
            <person name="Zhang J."/>
            <person name="Meng L."/>
            <person name="Jin L."/>
            <person name="Tian Y."/>
            <person name="Lian J."/>
            <person name="Yang J."/>
            <person name="Miao G."/>
            <person name="Liu S."/>
            <person name="Liang Z."/>
            <person name="Yan F."/>
            <person name="Li Y."/>
            <person name="Sun B."/>
            <person name="Zhang H."/>
            <person name="Zhang J."/>
            <person name="Zhu Y."/>
            <person name="Du M."/>
            <person name="Zhao Y."/>
            <person name="Schartl M."/>
            <person name="Tang Q."/>
            <person name="Wang J."/>
        </authorList>
    </citation>
    <scope>NUCLEOTIDE SEQUENCE</scope>
</reference>
<accession>A0A3P8WST5</accession>
<organism evidence="7 8">
    <name type="scientific">Cynoglossus semilaevis</name>
    <name type="common">Tongue sole</name>
    <dbReference type="NCBI Taxonomy" id="244447"/>
    <lineage>
        <taxon>Eukaryota</taxon>
        <taxon>Metazoa</taxon>
        <taxon>Chordata</taxon>
        <taxon>Craniata</taxon>
        <taxon>Vertebrata</taxon>
        <taxon>Euteleostomi</taxon>
        <taxon>Actinopterygii</taxon>
        <taxon>Neopterygii</taxon>
        <taxon>Teleostei</taxon>
        <taxon>Neoteleostei</taxon>
        <taxon>Acanthomorphata</taxon>
        <taxon>Carangaria</taxon>
        <taxon>Pleuronectiformes</taxon>
        <taxon>Pleuronectoidei</taxon>
        <taxon>Cynoglossidae</taxon>
        <taxon>Cynoglossinae</taxon>
        <taxon>Cynoglossus</taxon>
    </lineage>
</organism>
<sequence>MRTLQVVVLLCWMALLCSAAPPTPNVTCSDDSEAAAARLALHRINQNHRHGYKFMLWKIKSNTTEKVEGGCRIELELDLKETKCHVVNPKPIEECGIRSSGERVVIANCTVTVEVYDADFATQYKCDTKQEISQSEMSRMCPDCPVMLPHTNPTTLSYIQQAVKEFNKNSSEENVYVLQEVGRVTSGYMMEAGMGYFFEFLMVETDCKKDSRIAHPACKPLCFDRAHHFFCTSSATTRHGLGKLNCESYPPLNTEPRGPGEQPKCDYAPPSRVGPPAPSSGKVGPPSHKESVPLIHPTPQVDHVAPPPPIDPCHISLSKSNPALHPICPFPLP</sequence>
<dbReference type="InterPro" id="IPR050735">
    <property type="entry name" value="Kininogen_Fetuin_HRG"/>
</dbReference>
<feature type="domain" description="Cystatin" evidence="6">
    <location>
        <begin position="140"/>
        <end position="252"/>
    </location>
</feature>
<evidence type="ECO:0000313" key="7">
    <source>
        <dbReference type="Ensembl" id="ENSCSEP00000030513.1"/>
    </source>
</evidence>
<evidence type="ECO:0000313" key="8">
    <source>
        <dbReference type="Proteomes" id="UP000265120"/>
    </source>
</evidence>
<keyword evidence="2" id="KW-1015">Disulfide bond</keyword>
<evidence type="ECO:0000256" key="4">
    <source>
        <dbReference type="SAM" id="MobiDB-lite"/>
    </source>
</evidence>
<name>A0A3P8WST5_CYNSE</name>
<dbReference type="STRING" id="244447.ENSCSEP00000030513"/>
<dbReference type="Pfam" id="PF00031">
    <property type="entry name" value="Cystatin"/>
    <property type="match status" value="1"/>
</dbReference>
<dbReference type="KEGG" id="csem:103396672"/>
<dbReference type="GeneTree" id="ENSGT00950000182930"/>
<dbReference type="RefSeq" id="XP_008333079.1">
    <property type="nucleotide sequence ID" value="XM_008334857.3"/>
</dbReference>
<dbReference type="GeneID" id="103396672"/>
<keyword evidence="8" id="KW-1185">Reference proteome</keyword>
<dbReference type="OrthoDB" id="8780871at2759"/>
<dbReference type="AlphaFoldDB" id="A0A3P8WST5"/>
<proteinExistence type="predicted"/>
<evidence type="ECO:0000256" key="1">
    <source>
        <dbReference type="ARBA" id="ARBA00022729"/>
    </source>
</evidence>
<dbReference type="OMA" id="AVEMDCN"/>
<dbReference type="CTD" id="569558"/>
<dbReference type="GO" id="GO:0005576">
    <property type="term" value="C:extracellular region"/>
    <property type="evidence" value="ECO:0007669"/>
    <property type="project" value="TreeGrafter"/>
</dbReference>
<feature type="domain" description="Cystatin" evidence="6">
    <location>
        <begin position="16"/>
        <end position="110"/>
    </location>
</feature>
<dbReference type="CDD" id="cd00042">
    <property type="entry name" value="CY"/>
    <property type="match status" value="1"/>
</dbReference>
<feature type="chain" id="PRO_5018198280" evidence="5">
    <location>
        <begin position="20"/>
        <end position="333"/>
    </location>
</feature>
<evidence type="ECO:0000256" key="3">
    <source>
        <dbReference type="ARBA" id="ARBA00023180"/>
    </source>
</evidence>
<dbReference type="InParanoid" id="A0A3P8WST5"/>
<keyword evidence="1 5" id="KW-0732">Signal</keyword>